<proteinExistence type="predicted"/>
<name>A0A834AWS2_9CHIR</name>
<gene>
    <name evidence="1" type="ORF">HJG60_010380</name>
</gene>
<evidence type="ECO:0000313" key="2">
    <source>
        <dbReference type="Proteomes" id="UP000664940"/>
    </source>
</evidence>
<reference evidence="1 2" key="1">
    <citation type="journal article" date="2020" name="Nature">
        <title>Six reference-quality genomes reveal evolution of bat adaptations.</title>
        <authorList>
            <person name="Jebb D."/>
            <person name="Huang Z."/>
            <person name="Pippel M."/>
            <person name="Hughes G.M."/>
            <person name="Lavrichenko K."/>
            <person name="Devanna P."/>
            <person name="Winkler S."/>
            <person name="Jermiin L.S."/>
            <person name="Skirmuntt E.C."/>
            <person name="Katzourakis A."/>
            <person name="Burkitt-Gray L."/>
            <person name="Ray D.A."/>
            <person name="Sullivan K.A.M."/>
            <person name="Roscito J.G."/>
            <person name="Kirilenko B.M."/>
            <person name="Davalos L.M."/>
            <person name="Corthals A.P."/>
            <person name="Power M.L."/>
            <person name="Jones G."/>
            <person name="Ransome R.D."/>
            <person name="Dechmann D.K.N."/>
            <person name="Locatelli A.G."/>
            <person name="Puechmaille S.J."/>
            <person name="Fedrigo O."/>
            <person name="Jarvis E.D."/>
            <person name="Hiller M."/>
            <person name="Vernes S.C."/>
            <person name="Myers E.W."/>
            <person name="Teeling E.C."/>
        </authorList>
    </citation>
    <scope>NUCLEOTIDE SEQUENCE [LARGE SCALE GENOMIC DNA]</scope>
    <source>
        <strain evidence="1">Bat1K_MPI-CBG_1</strain>
    </source>
</reference>
<dbReference type="Proteomes" id="UP000664940">
    <property type="component" value="Unassembled WGS sequence"/>
</dbReference>
<protein>
    <submittedName>
        <fullName evidence="1">Uncharacterized protein</fullName>
    </submittedName>
</protein>
<sequence length="200" mass="21790">MRVISESSLDSGGGGGSICLPSSLSDHGCAVRAKAGFQVTARNEVKTKAVTSGPAFFHCHPLAVGGKVPGPEHWVFQQLENTLEQGSPKLWAMGQYRSGPVRSQAVQPVSLNVMCLNHPQTIHLPALCPPTVWEKMIFHKPVPGAKKVRDHCFRELISETSSCFFKETEAQGGSIPSHSHVAAFWQGWDHRLLPHGHFPL</sequence>
<dbReference type="AlphaFoldDB" id="A0A834AWS2"/>
<organism evidence="1 2">
    <name type="scientific">Phyllostomus discolor</name>
    <name type="common">pale spear-nosed bat</name>
    <dbReference type="NCBI Taxonomy" id="89673"/>
    <lineage>
        <taxon>Eukaryota</taxon>
        <taxon>Metazoa</taxon>
        <taxon>Chordata</taxon>
        <taxon>Craniata</taxon>
        <taxon>Vertebrata</taxon>
        <taxon>Euteleostomi</taxon>
        <taxon>Mammalia</taxon>
        <taxon>Eutheria</taxon>
        <taxon>Laurasiatheria</taxon>
        <taxon>Chiroptera</taxon>
        <taxon>Yangochiroptera</taxon>
        <taxon>Phyllostomidae</taxon>
        <taxon>Phyllostominae</taxon>
        <taxon>Phyllostomus</taxon>
    </lineage>
</organism>
<accession>A0A834AWS2</accession>
<dbReference type="EMBL" id="JABVXQ010000003">
    <property type="protein sequence ID" value="KAF6120054.1"/>
    <property type="molecule type" value="Genomic_DNA"/>
</dbReference>
<comment type="caution">
    <text evidence="1">The sequence shown here is derived from an EMBL/GenBank/DDBJ whole genome shotgun (WGS) entry which is preliminary data.</text>
</comment>
<evidence type="ECO:0000313" key="1">
    <source>
        <dbReference type="EMBL" id="KAF6120054.1"/>
    </source>
</evidence>